<dbReference type="AlphaFoldDB" id="A0A7Y9RUX4"/>
<evidence type="ECO:0000259" key="1">
    <source>
        <dbReference type="PROSITE" id="PS51186"/>
    </source>
</evidence>
<dbReference type="Proteomes" id="UP000540656">
    <property type="component" value="Unassembled WGS sequence"/>
</dbReference>
<gene>
    <name evidence="2" type="ORF">BJ980_000005</name>
</gene>
<keyword evidence="3" id="KW-1185">Reference proteome</keyword>
<accession>A0A7Y9RUX4</accession>
<protein>
    <submittedName>
        <fullName evidence="2">GNAT superfamily N-acetyltransferase</fullName>
    </submittedName>
</protein>
<dbReference type="RefSeq" id="WP_179500404.1">
    <property type="nucleotide sequence ID" value="NZ_JACCAA010000001.1"/>
</dbReference>
<name>A0A7Y9RUX4_9ACTN</name>
<dbReference type="Pfam" id="PF00583">
    <property type="entry name" value="Acetyltransf_1"/>
    <property type="match status" value="1"/>
</dbReference>
<evidence type="ECO:0000313" key="3">
    <source>
        <dbReference type="Proteomes" id="UP000540656"/>
    </source>
</evidence>
<dbReference type="InterPro" id="IPR016181">
    <property type="entry name" value="Acyl_CoA_acyltransferase"/>
</dbReference>
<keyword evidence="2" id="KW-0808">Transferase</keyword>
<reference evidence="2 3" key="1">
    <citation type="submission" date="2020-07" db="EMBL/GenBank/DDBJ databases">
        <title>Sequencing the genomes of 1000 actinobacteria strains.</title>
        <authorList>
            <person name="Klenk H.-P."/>
        </authorList>
    </citation>
    <scope>NUCLEOTIDE SEQUENCE [LARGE SCALE GENOMIC DNA]</scope>
    <source>
        <strain evidence="2 3">DSM 23819</strain>
    </source>
</reference>
<dbReference type="PROSITE" id="PS51186">
    <property type="entry name" value="GNAT"/>
    <property type="match status" value="1"/>
</dbReference>
<evidence type="ECO:0000313" key="2">
    <source>
        <dbReference type="EMBL" id="NYG57082.1"/>
    </source>
</evidence>
<dbReference type="EMBL" id="JACCAA010000001">
    <property type="protein sequence ID" value="NYG57082.1"/>
    <property type="molecule type" value="Genomic_DNA"/>
</dbReference>
<dbReference type="GO" id="GO:0016747">
    <property type="term" value="F:acyltransferase activity, transferring groups other than amino-acyl groups"/>
    <property type="evidence" value="ECO:0007669"/>
    <property type="project" value="InterPro"/>
</dbReference>
<proteinExistence type="predicted"/>
<dbReference type="CDD" id="cd04301">
    <property type="entry name" value="NAT_SF"/>
    <property type="match status" value="1"/>
</dbReference>
<comment type="caution">
    <text evidence="2">The sequence shown here is derived from an EMBL/GenBank/DDBJ whole genome shotgun (WGS) entry which is preliminary data.</text>
</comment>
<dbReference type="InterPro" id="IPR000182">
    <property type="entry name" value="GNAT_dom"/>
</dbReference>
<sequence length="140" mass="15191">MQFTVTRGGADSELDERLDAGLTNFNRATTPGIADAEEFTVKVTDAEGELAAGVSGWTWGTAAGIGLTWVRDDVRRDGWGARLLDAAEEIARERGCVQMLVSSFTFQAPGFYEVHGYVEFARTEGIPTEGSADVHFRKSL</sequence>
<dbReference type="SUPFAM" id="SSF55729">
    <property type="entry name" value="Acyl-CoA N-acyltransferases (Nat)"/>
    <property type="match status" value="1"/>
</dbReference>
<organism evidence="2 3">
    <name type="scientific">Nocardioides daedukensis</name>
    <dbReference type="NCBI Taxonomy" id="634462"/>
    <lineage>
        <taxon>Bacteria</taxon>
        <taxon>Bacillati</taxon>
        <taxon>Actinomycetota</taxon>
        <taxon>Actinomycetes</taxon>
        <taxon>Propionibacteriales</taxon>
        <taxon>Nocardioidaceae</taxon>
        <taxon>Nocardioides</taxon>
    </lineage>
</organism>
<feature type="domain" description="N-acetyltransferase" evidence="1">
    <location>
        <begin position="4"/>
        <end position="140"/>
    </location>
</feature>
<dbReference type="Gene3D" id="3.40.630.30">
    <property type="match status" value="1"/>
</dbReference>